<organism evidence="2 3">
    <name type="scientific">Hominimerdicola aceti</name>
    <dbReference type="NCBI Taxonomy" id="2981726"/>
    <lineage>
        <taxon>Bacteria</taxon>
        <taxon>Bacillati</taxon>
        <taxon>Bacillota</taxon>
        <taxon>Clostridia</taxon>
        <taxon>Eubacteriales</taxon>
        <taxon>Oscillospiraceae</taxon>
        <taxon>Hominimerdicola</taxon>
    </lineage>
</organism>
<name>A0AAE3ILY3_9FIRM</name>
<feature type="transmembrane region" description="Helical" evidence="1">
    <location>
        <begin position="218"/>
        <end position="234"/>
    </location>
</feature>
<feature type="transmembrane region" description="Helical" evidence="1">
    <location>
        <begin position="185"/>
        <end position="211"/>
    </location>
</feature>
<reference evidence="2 3" key="1">
    <citation type="journal article" date="2021" name="ISME Commun">
        <title>Automated analysis of genomic sequences facilitates high-throughput and comprehensive description of bacteria.</title>
        <authorList>
            <person name="Hitch T.C.A."/>
        </authorList>
    </citation>
    <scope>NUCLEOTIDE SEQUENCE [LARGE SCALE GENOMIC DNA]</scope>
    <source>
        <strain evidence="2 3">Sanger_31</strain>
    </source>
</reference>
<evidence type="ECO:0000256" key="1">
    <source>
        <dbReference type="SAM" id="Phobius"/>
    </source>
</evidence>
<proteinExistence type="predicted"/>
<dbReference type="RefSeq" id="WP_022127448.1">
    <property type="nucleotide sequence ID" value="NZ_JAOQJZ010000019.1"/>
</dbReference>
<dbReference type="EMBL" id="JAOQJZ010000019">
    <property type="protein sequence ID" value="MCU6706922.1"/>
    <property type="molecule type" value="Genomic_DNA"/>
</dbReference>
<feature type="transmembrane region" description="Helical" evidence="1">
    <location>
        <begin position="64"/>
        <end position="87"/>
    </location>
</feature>
<accession>A0AAE3ILY3</accession>
<comment type="caution">
    <text evidence="2">The sequence shown here is derived from an EMBL/GenBank/DDBJ whole genome shotgun (WGS) entry which is preliminary data.</text>
</comment>
<gene>
    <name evidence="2" type="ORF">OCV57_13465</name>
</gene>
<keyword evidence="3" id="KW-1185">Reference proteome</keyword>
<dbReference type="AlphaFoldDB" id="A0AAE3ILY3"/>
<evidence type="ECO:0000313" key="2">
    <source>
        <dbReference type="EMBL" id="MCU6706922.1"/>
    </source>
</evidence>
<feature type="transmembrane region" description="Helical" evidence="1">
    <location>
        <begin position="121"/>
        <end position="145"/>
    </location>
</feature>
<dbReference type="Proteomes" id="UP001208131">
    <property type="component" value="Unassembled WGS sequence"/>
</dbReference>
<keyword evidence="1" id="KW-1133">Transmembrane helix</keyword>
<protein>
    <recommendedName>
        <fullName evidence="4">ABC-2 family transporter protein</fullName>
    </recommendedName>
</protein>
<evidence type="ECO:0008006" key="4">
    <source>
        <dbReference type="Google" id="ProtNLM"/>
    </source>
</evidence>
<keyword evidence="1" id="KW-0812">Transmembrane</keyword>
<feature type="transmembrane region" description="Helical" evidence="1">
    <location>
        <begin position="20"/>
        <end position="44"/>
    </location>
</feature>
<evidence type="ECO:0000313" key="3">
    <source>
        <dbReference type="Proteomes" id="UP001208131"/>
    </source>
</evidence>
<sequence>MIKSILTQTKIMLNKKGFMFGFSAMMMICLLEVVFSSYGVTALRMEGDGFPGNDPSSVITSFEAFILCVPSGLLSYLELLFPFLCALPFSFSILTDKAANTDTLLCAYCGKRRYIISKITAAFIGSFLIFFVPLMINGCLNYLIFDNSMGANLFNPNWRFNGFGVMRATDYPNAPFGELLAAAPFLYSMLHAFMFSLMSGVFGVLALACSVFCRRNKVLTFGVGFLIINIMQFLENYSMNDDIDKKYTALDPFKYVTYYYCDGRSGVNYLAFFIAMGAVIVVSSALLLFCGRKDYI</sequence>
<feature type="transmembrane region" description="Helical" evidence="1">
    <location>
        <begin position="269"/>
        <end position="290"/>
    </location>
</feature>
<keyword evidence="1" id="KW-0472">Membrane</keyword>